<dbReference type="GO" id="GO:0015079">
    <property type="term" value="F:potassium ion transmembrane transporter activity"/>
    <property type="evidence" value="ECO:0007669"/>
    <property type="project" value="InterPro"/>
</dbReference>
<dbReference type="InterPro" id="IPR003855">
    <property type="entry name" value="K+_transporter"/>
</dbReference>
<proteinExistence type="inferred from homology"/>
<dbReference type="RefSeq" id="XP_010263729.1">
    <property type="nucleotide sequence ID" value="XM_010265427.1"/>
</dbReference>
<evidence type="ECO:0000256" key="2">
    <source>
        <dbReference type="SAM" id="Phobius"/>
    </source>
</evidence>
<protein>
    <submittedName>
        <fullName evidence="5">Potassium transporter 5-like</fullName>
    </submittedName>
</protein>
<dbReference type="Proteomes" id="UP000189703">
    <property type="component" value="Unplaced"/>
</dbReference>
<dbReference type="GeneID" id="104601927"/>
<keyword evidence="2" id="KW-0812">Transmembrane</keyword>
<sequence length="121" mass="13593">MVDPADERKEVNGEKNETNLEEEIEIIEPEKTMQDQKLSWAKLRRVDLLHLEAGRVSNGWMNHTTKSIGVVYGNIGTSPLYVYASTFSDGIQNNNDKLGVLSLIILLLLSPLLRSVSNGRR</sequence>
<evidence type="ECO:0000256" key="1">
    <source>
        <dbReference type="ARBA" id="ARBA00008440"/>
    </source>
</evidence>
<name>A0A1U8ALY7_NELNU</name>
<keyword evidence="4" id="KW-1185">Reference proteome</keyword>
<dbReference type="Pfam" id="PF02705">
    <property type="entry name" value="K_trans"/>
    <property type="match status" value="1"/>
</dbReference>
<evidence type="ECO:0000313" key="5">
    <source>
        <dbReference type="RefSeq" id="XP_010263729.1"/>
    </source>
</evidence>
<dbReference type="KEGG" id="nnu:104601927"/>
<evidence type="ECO:0000259" key="3">
    <source>
        <dbReference type="Pfam" id="PF02705"/>
    </source>
</evidence>
<feature type="transmembrane region" description="Helical" evidence="2">
    <location>
        <begin position="98"/>
        <end position="116"/>
    </location>
</feature>
<reference evidence="5" key="1">
    <citation type="submission" date="2025-08" db="UniProtKB">
        <authorList>
            <consortium name="RefSeq"/>
        </authorList>
    </citation>
    <scope>IDENTIFICATION</scope>
</reference>
<dbReference type="eggNOG" id="ENOG502QPSA">
    <property type="taxonomic scope" value="Eukaryota"/>
</dbReference>
<dbReference type="OrthoDB" id="1305341at2759"/>
<dbReference type="STRING" id="4432.A0A1U8ALY7"/>
<dbReference type="InterPro" id="IPR053951">
    <property type="entry name" value="K_trans_N"/>
</dbReference>
<dbReference type="PANTHER" id="PTHR30540">
    <property type="entry name" value="OSMOTIC STRESS POTASSIUM TRANSPORTER"/>
    <property type="match status" value="1"/>
</dbReference>
<dbReference type="InParanoid" id="A0A1U8ALY7"/>
<gene>
    <name evidence="5" type="primary">LOC104601927</name>
</gene>
<dbReference type="AlphaFoldDB" id="A0A1U8ALY7"/>
<dbReference type="PANTHER" id="PTHR30540:SF94">
    <property type="entry name" value="POTASSIUM TRANSPORTER 5"/>
    <property type="match status" value="1"/>
</dbReference>
<keyword evidence="2" id="KW-1133">Transmembrane helix</keyword>
<dbReference type="GO" id="GO:0016020">
    <property type="term" value="C:membrane"/>
    <property type="evidence" value="ECO:0007669"/>
    <property type="project" value="InterPro"/>
</dbReference>
<organism evidence="4 5">
    <name type="scientific">Nelumbo nucifera</name>
    <name type="common">Sacred lotus</name>
    <dbReference type="NCBI Taxonomy" id="4432"/>
    <lineage>
        <taxon>Eukaryota</taxon>
        <taxon>Viridiplantae</taxon>
        <taxon>Streptophyta</taxon>
        <taxon>Embryophyta</taxon>
        <taxon>Tracheophyta</taxon>
        <taxon>Spermatophyta</taxon>
        <taxon>Magnoliopsida</taxon>
        <taxon>Proteales</taxon>
        <taxon>Nelumbonaceae</taxon>
        <taxon>Nelumbo</taxon>
    </lineage>
</organism>
<accession>A0A1U8ALY7</accession>
<comment type="similarity">
    <text evidence="1">Belongs to the HAK/KUP transporter (TC 2.A.72.3) family.</text>
</comment>
<keyword evidence="2" id="KW-0472">Membrane</keyword>
<feature type="domain" description="K+ potassium transporter integral membrane" evidence="3">
    <location>
        <begin position="65"/>
        <end position="108"/>
    </location>
</feature>
<evidence type="ECO:0000313" key="4">
    <source>
        <dbReference type="Proteomes" id="UP000189703"/>
    </source>
</evidence>